<comment type="catalytic activity">
    <reaction evidence="7">
        <text>L-histidinol phosphate + 2-oxoglutarate = 3-(imidazol-4-yl)-2-oxopropyl phosphate + L-glutamate</text>
        <dbReference type="Rhea" id="RHEA:23744"/>
        <dbReference type="ChEBI" id="CHEBI:16810"/>
        <dbReference type="ChEBI" id="CHEBI:29985"/>
        <dbReference type="ChEBI" id="CHEBI:57766"/>
        <dbReference type="ChEBI" id="CHEBI:57980"/>
        <dbReference type="EC" id="2.6.1.9"/>
    </reaction>
</comment>
<evidence type="ECO:0000313" key="10">
    <source>
        <dbReference type="EMBL" id="PLR95652.1"/>
    </source>
</evidence>
<dbReference type="UniPathway" id="UPA00031">
    <property type="reaction ID" value="UER00012"/>
</dbReference>
<evidence type="ECO:0000256" key="4">
    <source>
        <dbReference type="ARBA" id="ARBA00022679"/>
    </source>
</evidence>
<comment type="cofactor">
    <cofactor evidence="1 7">
        <name>pyridoxal 5'-phosphate</name>
        <dbReference type="ChEBI" id="CHEBI:597326"/>
    </cofactor>
</comment>
<evidence type="ECO:0000313" key="12">
    <source>
        <dbReference type="Proteomes" id="UP000235114"/>
    </source>
</evidence>
<dbReference type="GO" id="GO:0000105">
    <property type="term" value="P:L-histidine biosynthetic process"/>
    <property type="evidence" value="ECO:0007669"/>
    <property type="project" value="UniProtKB-UniRule"/>
</dbReference>
<dbReference type="EMBL" id="PGVA01000026">
    <property type="protein sequence ID" value="PLR82481.1"/>
    <property type="molecule type" value="Genomic_DNA"/>
</dbReference>
<keyword evidence="4 7" id="KW-0808">Transferase</keyword>
<dbReference type="Gene3D" id="3.40.640.10">
    <property type="entry name" value="Type I PLP-dependent aspartate aminotransferase-like (Major domain)"/>
    <property type="match status" value="1"/>
</dbReference>
<dbReference type="SUPFAM" id="SSF53383">
    <property type="entry name" value="PLP-dependent transferases"/>
    <property type="match status" value="1"/>
</dbReference>
<keyword evidence="12" id="KW-1185">Reference proteome</keyword>
<comment type="caution">
    <text evidence="9">The sequence shown here is derived from an EMBL/GenBank/DDBJ whole genome shotgun (WGS) entry which is preliminary data.</text>
</comment>
<comment type="similarity">
    <text evidence="7">Belongs to the class-II pyridoxal-phosphate-dependent aminotransferase family. Histidinol-phosphate aminotransferase subfamily.</text>
</comment>
<evidence type="ECO:0000256" key="3">
    <source>
        <dbReference type="ARBA" id="ARBA00022576"/>
    </source>
</evidence>
<dbReference type="InterPro" id="IPR005861">
    <property type="entry name" value="HisP_aminotrans"/>
</dbReference>
<protein>
    <recommendedName>
        <fullName evidence="7">Histidinol-phosphate aminotransferase</fullName>
        <ecNumber evidence="7">2.6.1.9</ecNumber>
    </recommendedName>
    <alternativeName>
        <fullName evidence="7">Imidazole acetol-phosphate transaminase</fullName>
    </alternativeName>
</protein>
<dbReference type="EC" id="2.6.1.9" evidence="7"/>
<dbReference type="GO" id="GO:0004400">
    <property type="term" value="F:histidinol-phosphate transaminase activity"/>
    <property type="evidence" value="ECO:0007669"/>
    <property type="project" value="UniProtKB-UniRule"/>
</dbReference>
<gene>
    <name evidence="7 9" type="primary">hisC</name>
    <name evidence="9" type="ORF">CU635_11780</name>
    <name evidence="10" type="ORF">CVD25_14115</name>
</gene>
<reference evidence="10 12" key="2">
    <citation type="submission" date="2017-12" db="EMBL/GenBank/DDBJ databases">
        <title>Comparative Functional Genomics of Dry Heat Resistant strains isolated from the Viking Spacecraft.</title>
        <authorList>
            <person name="Seuylemezian A."/>
            <person name="Cooper K."/>
            <person name="Vaishampayan P."/>
        </authorList>
    </citation>
    <scope>NUCLEOTIDE SEQUENCE [LARGE SCALE GENOMIC DNA]</scope>
    <source>
        <strain evidence="10 12">ATCC 29669</strain>
    </source>
</reference>
<dbReference type="Pfam" id="PF00155">
    <property type="entry name" value="Aminotran_1_2"/>
    <property type="match status" value="1"/>
</dbReference>
<proteinExistence type="inferred from homology"/>
<dbReference type="EMBL" id="PGVD01000037">
    <property type="protein sequence ID" value="PLR95652.1"/>
    <property type="molecule type" value="Genomic_DNA"/>
</dbReference>
<dbReference type="CDD" id="cd00609">
    <property type="entry name" value="AAT_like"/>
    <property type="match status" value="1"/>
</dbReference>
<name>A0A2N5GLG6_9BACI</name>
<dbReference type="InterPro" id="IPR015421">
    <property type="entry name" value="PyrdxlP-dep_Trfase_major"/>
</dbReference>
<dbReference type="Proteomes" id="UP000235114">
    <property type="component" value="Unassembled WGS sequence"/>
</dbReference>
<dbReference type="NCBIfam" id="TIGR01141">
    <property type="entry name" value="hisC"/>
    <property type="match status" value="1"/>
</dbReference>
<dbReference type="Proteomes" id="UP000234951">
    <property type="component" value="Unassembled WGS sequence"/>
</dbReference>
<comment type="pathway">
    <text evidence="7">Amino-acid biosynthesis; L-histidine biosynthesis; L-histidine from 5-phospho-alpha-D-ribose 1-diphosphate: step 7/9.</text>
</comment>
<comment type="subunit">
    <text evidence="2 7">Homodimer.</text>
</comment>
<evidence type="ECO:0000256" key="2">
    <source>
        <dbReference type="ARBA" id="ARBA00011738"/>
    </source>
</evidence>
<evidence type="ECO:0000313" key="9">
    <source>
        <dbReference type="EMBL" id="PLR82481.1"/>
    </source>
</evidence>
<feature type="modified residue" description="N6-(pyridoxal phosphate)lysine" evidence="7">
    <location>
        <position position="225"/>
    </location>
</feature>
<evidence type="ECO:0000259" key="8">
    <source>
        <dbReference type="Pfam" id="PF00155"/>
    </source>
</evidence>
<keyword evidence="6 7" id="KW-0368">Histidine biosynthesis</keyword>
<dbReference type="GO" id="GO:0030170">
    <property type="term" value="F:pyridoxal phosphate binding"/>
    <property type="evidence" value="ECO:0007669"/>
    <property type="project" value="InterPro"/>
</dbReference>
<dbReference type="PANTHER" id="PTHR43643:SF3">
    <property type="entry name" value="HISTIDINOL-PHOSPHATE AMINOTRANSFERASE"/>
    <property type="match status" value="1"/>
</dbReference>
<evidence type="ECO:0000256" key="6">
    <source>
        <dbReference type="ARBA" id="ARBA00023102"/>
    </source>
</evidence>
<evidence type="ECO:0000256" key="5">
    <source>
        <dbReference type="ARBA" id="ARBA00022898"/>
    </source>
</evidence>
<reference evidence="9 11" key="1">
    <citation type="submission" date="2017-11" db="EMBL/GenBank/DDBJ databases">
        <title>Comparitive Functional Genomics of Dry Heat Resistant strains isolated from the Viking Spacecraft.</title>
        <authorList>
            <person name="Seuylemezian A."/>
            <person name="Cooper K."/>
            <person name="Vaishampayan P."/>
        </authorList>
    </citation>
    <scope>NUCLEOTIDE SEQUENCE [LARGE SCALE GENOMIC DNA]</scope>
    <source>
        <strain evidence="9 11">M4.6</strain>
    </source>
</reference>
<evidence type="ECO:0000256" key="7">
    <source>
        <dbReference type="HAMAP-Rule" id="MF_01023"/>
    </source>
</evidence>
<dbReference type="InterPro" id="IPR015424">
    <property type="entry name" value="PyrdxlP-dep_Trfase"/>
</dbReference>
<dbReference type="AlphaFoldDB" id="A0A2N5GLG6"/>
<dbReference type="RefSeq" id="WP_101577568.1">
    <property type="nucleotide sequence ID" value="NZ_PGVA01000026.1"/>
</dbReference>
<dbReference type="Gene3D" id="3.90.1150.10">
    <property type="entry name" value="Aspartate Aminotransferase, domain 1"/>
    <property type="match status" value="1"/>
</dbReference>
<dbReference type="OrthoDB" id="9813612at2"/>
<dbReference type="HAMAP" id="MF_01023">
    <property type="entry name" value="HisC_aminotrans_2"/>
    <property type="match status" value="1"/>
</dbReference>
<keyword evidence="3 7" id="KW-0032">Aminotransferase</keyword>
<keyword evidence="5 7" id="KW-0663">Pyridoxal phosphate</keyword>
<evidence type="ECO:0000313" key="11">
    <source>
        <dbReference type="Proteomes" id="UP000234951"/>
    </source>
</evidence>
<dbReference type="InterPro" id="IPR004839">
    <property type="entry name" value="Aminotransferase_I/II_large"/>
</dbReference>
<feature type="domain" description="Aminotransferase class I/classII large" evidence="8">
    <location>
        <begin position="39"/>
        <end position="357"/>
    </location>
</feature>
<dbReference type="PANTHER" id="PTHR43643">
    <property type="entry name" value="HISTIDINOL-PHOSPHATE AMINOTRANSFERASE 2"/>
    <property type="match status" value="1"/>
</dbReference>
<accession>A0A2N5GLG6</accession>
<sequence>MNKVKIRPQIESIAPYMLGKSEKEVIEQYRLSRLRKMADNENVYGCSAAVPAAITTGLQTLNYYPDGMVATLTGKLASLYSISTNNIVVGNGSEEMIRLLTRAYINNGDEAVMADLTFPRYFTNVAIEGGRPVQVPLLDGVHDLQAMIKACTERTKMVFICNPNNPTGTIVKKDELLDFIENIPAHILIVLDEAYYEYVSEQEFLETVPLLDVFPNLVILRTFSKIYGLAALRVGYGLMDSGTAAQLKKVKDVFNVNGLAQIAACAALEDQAFISDSKEKNRIERDFVRTELEKSGFLTYPSETNFLFFYRSVRGANVAMTLLENGISVRPVHVGGNVEAFRMTIGTREDNQHVLSIISGLGAG</sequence>
<evidence type="ECO:0000256" key="1">
    <source>
        <dbReference type="ARBA" id="ARBA00001933"/>
    </source>
</evidence>
<keyword evidence="7" id="KW-0028">Amino-acid biosynthesis</keyword>
<dbReference type="InterPro" id="IPR015422">
    <property type="entry name" value="PyrdxlP-dep_Trfase_small"/>
</dbReference>
<organism evidence="9 11">
    <name type="scientific">Bacillus canaveralius</name>
    <dbReference type="NCBI Taxonomy" id="1403243"/>
    <lineage>
        <taxon>Bacteria</taxon>
        <taxon>Bacillati</taxon>
        <taxon>Bacillota</taxon>
        <taxon>Bacilli</taxon>
        <taxon>Bacillales</taxon>
        <taxon>Bacillaceae</taxon>
        <taxon>Bacillus</taxon>
    </lineage>
</organism>
<dbReference type="InterPro" id="IPR050106">
    <property type="entry name" value="HistidinolP_aminotransfase"/>
</dbReference>